<keyword evidence="6" id="KW-1015">Disulfide bond</keyword>
<dbReference type="FunFam" id="3.40.50.1820:FF:000107">
    <property type="entry name" value="Palmitoyl-protein thioesterase 1"/>
    <property type="match status" value="1"/>
</dbReference>
<dbReference type="GO" id="GO:0008474">
    <property type="term" value="F:palmitoyl-(protein) hydrolase activity"/>
    <property type="evidence" value="ECO:0007669"/>
    <property type="project" value="UniProtKB-EC"/>
</dbReference>
<organism evidence="9 10">
    <name type="scientific">Phanerochaete sordida</name>
    <dbReference type="NCBI Taxonomy" id="48140"/>
    <lineage>
        <taxon>Eukaryota</taxon>
        <taxon>Fungi</taxon>
        <taxon>Dikarya</taxon>
        <taxon>Basidiomycota</taxon>
        <taxon>Agaricomycotina</taxon>
        <taxon>Agaricomycetes</taxon>
        <taxon>Polyporales</taxon>
        <taxon>Phanerochaetaceae</taxon>
        <taxon>Phanerochaete</taxon>
    </lineage>
</organism>
<gene>
    <name evidence="9" type="ORF">PsYK624_084070</name>
</gene>
<dbReference type="InterPro" id="IPR002472">
    <property type="entry name" value="Palm_thioest"/>
</dbReference>
<dbReference type="PANTHER" id="PTHR11247">
    <property type="entry name" value="PALMITOYL-PROTEIN THIOESTERASE/DOLICHYLDIPHOSPHATASE 1"/>
    <property type="match status" value="1"/>
</dbReference>
<keyword evidence="7" id="KW-0325">Glycoprotein</keyword>
<accession>A0A9P3GEG8</accession>
<evidence type="ECO:0000256" key="6">
    <source>
        <dbReference type="ARBA" id="ARBA00023157"/>
    </source>
</evidence>
<dbReference type="PRINTS" id="PR00414">
    <property type="entry name" value="PPTHIESTRASE"/>
</dbReference>
<dbReference type="AlphaFoldDB" id="A0A9P3GEG8"/>
<dbReference type="EC" id="3.1.2.22" evidence="2"/>
<keyword evidence="4" id="KW-0732">Signal</keyword>
<evidence type="ECO:0000256" key="7">
    <source>
        <dbReference type="ARBA" id="ARBA00023180"/>
    </source>
</evidence>
<evidence type="ECO:0000313" key="10">
    <source>
        <dbReference type="Proteomes" id="UP000703269"/>
    </source>
</evidence>
<name>A0A9P3GEG8_9APHY</name>
<sequence>MGDSYNSPGMLEVIEEIKNMHPGIFVHSVHLADETDDDRKAAYFGNLNDQVALVAEQLSNITELRHGFDAIGFSQAGQFFRAYVERYNSPPVNNLITFGSQHMGVSDIPTCKPFDVTCQLARRAALGSVYSTWVQANIVQAQYFRDPDRLPLYLERNHFLPDINAEHDGAPNKTYRAHLEALHKLVLVLFTEDTMVVPKESSWFGSYAPAEDSAEKTVIPMRLQPLYTKNRIGLRTLDERGDLELVTCEGGHMRLAAECWEPIIEKYVGGVLENSHAPEAVLRIQ</sequence>
<protein>
    <recommendedName>
        <fullName evidence="3">Palmitoyl-protein thioesterase 1</fullName>
        <ecNumber evidence="2">3.1.2.22</ecNumber>
    </recommendedName>
    <alternativeName>
        <fullName evidence="8">Palmitoyl-protein hydrolase 1</fullName>
    </alternativeName>
</protein>
<dbReference type="SUPFAM" id="SSF53474">
    <property type="entry name" value="alpha/beta-Hydrolases"/>
    <property type="match status" value="1"/>
</dbReference>
<dbReference type="PANTHER" id="PTHR11247:SF8">
    <property type="entry name" value="PALMITOYL-PROTEIN THIOESTERASE 1"/>
    <property type="match status" value="1"/>
</dbReference>
<reference evidence="9 10" key="1">
    <citation type="submission" date="2021-08" db="EMBL/GenBank/DDBJ databases">
        <title>Draft Genome Sequence of Phanerochaete sordida strain YK-624.</title>
        <authorList>
            <person name="Mori T."/>
            <person name="Dohra H."/>
            <person name="Suzuki T."/>
            <person name="Kawagishi H."/>
            <person name="Hirai H."/>
        </authorList>
    </citation>
    <scope>NUCLEOTIDE SEQUENCE [LARGE SCALE GENOMIC DNA]</scope>
    <source>
        <strain evidence="9 10">YK-624</strain>
    </source>
</reference>
<proteinExistence type="inferred from homology"/>
<evidence type="ECO:0000256" key="4">
    <source>
        <dbReference type="ARBA" id="ARBA00022729"/>
    </source>
</evidence>
<evidence type="ECO:0000256" key="1">
    <source>
        <dbReference type="ARBA" id="ARBA00010758"/>
    </source>
</evidence>
<dbReference type="Pfam" id="PF02089">
    <property type="entry name" value="Palm_thioest"/>
    <property type="match status" value="1"/>
</dbReference>
<evidence type="ECO:0000256" key="3">
    <source>
        <dbReference type="ARBA" id="ARBA00014212"/>
    </source>
</evidence>
<dbReference type="Gene3D" id="3.40.50.1820">
    <property type="entry name" value="alpha/beta hydrolase"/>
    <property type="match status" value="1"/>
</dbReference>
<dbReference type="InterPro" id="IPR029058">
    <property type="entry name" value="AB_hydrolase_fold"/>
</dbReference>
<dbReference type="Proteomes" id="UP000703269">
    <property type="component" value="Unassembled WGS sequence"/>
</dbReference>
<dbReference type="OrthoDB" id="10263094at2759"/>
<evidence type="ECO:0000256" key="5">
    <source>
        <dbReference type="ARBA" id="ARBA00022801"/>
    </source>
</evidence>
<evidence type="ECO:0000256" key="2">
    <source>
        <dbReference type="ARBA" id="ARBA00012423"/>
    </source>
</evidence>
<dbReference type="EMBL" id="BPQB01000025">
    <property type="protein sequence ID" value="GJE92254.1"/>
    <property type="molecule type" value="Genomic_DNA"/>
</dbReference>
<comment type="caution">
    <text evidence="9">The sequence shown here is derived from an EMBL/GenBank/DDBJ whole genome shotgun (WGS) entry which is preliminary data.</text>
</comment>
<evidence type="ECO:0000256" key="8">
    <source>
        <dbReference type="ARBA" id="ARBA00031934"/>
    </source>
</evidence>
<evidence type="ECO:0000313" key="9">
    <source>
        <dbReference type="EMBL" id="GJE92254.1"/>
    </source>
</evidence>
<keyword evidence="5 9" id="KW-0378">Hydrolase</keyword>
<keyword evidence="10" id="KW-1185">Reference proteome</keyword>
<comment type="similarity">
    <text evidence="1">Belongs to the palmitoyl-protein thioesterase family.</text>
</comment>